<accession>F2DAR3</accession>
<evidence type="ECO:0000313" key="1">
    <source>
        <dbReference type="EMBL" id="BAJ92184.1"/>
    </source>
</evidence>
<dbReference type="EMBL" id="AK360977">
    <property type="protein sequence ID" value="BAJ92184.1"/>
    <property type="molecule type" value="mRNA"/>
</dbReference>
<name>F2DAR3_HORVV</name>
<dbReference type="AlphaFoldDB" id="F2DAR3"/>
<reference evidence="1" key="1">
    <citation type="journal article" date="2011" name="Plant Physiol.">
        <title>Comprehensive sequence analysis of 24,783 barley full-length cDNAs derived from 12 clone libraries.</title>
        <authorList>
            <person name="Matsumoto T."/>
            <person name="Tanaka T."/>
            <person name="Sakai H."/>
            <person name="Amano N."/>
            <person name="Kanamori H."/>
            <person name="Kurita K."/>
            <person name="Kikuta A."/>
            <person name="Kamiya K."/>
            <person name="Yamamoto M."/>
            <person name="Ikawa H."/>
            <person name="Fujii N."/>
            <person name="Hori K."/>
            <person name="Itoh T."/>
            <person name="Sato K."/>
        </authorList>
    </citation>
    <scope>NUCLEOTIDE SEQUENCE</scope>
    <source>
        <tissue evidence="1">Shoot</tissue>
    </source>
</reference>
<protein>
    <submittedName>
        <fullName evidence="1">Predicted protein</fullName>
    </submittedName>
</protein>
<sequence length="116" mass="12910">MVAPFCCRSMCHPGPHAAPWSRAPRHTEARSEPMPPPIFSFCYVCWMMRDGRGCRCTLVLEGCRPAPSERLHIVEQSSSRDLARSLTAILGGYISEGDVVLAAQATLRRSRRCCEC</sequence>
<organism evidence="1">
    <name type="scientific">Hordeum vulgare subsp. vulgare</name>
    <name type="common">Domesticated barley</name>
    <dbReference type="NCBI Taxonomy" id="112509"/>
    <lineage>
        <taxon>Eukaryota</taxon>
        <taxon>Viridiplantae</taxon>
        <taxon>Streptophyta</taxon>
        <taxon>Embryophyta</taxon>
        <taxon>Tracheophyta</taxon>
        <taxon>Spermatophyta</taxon>
        <taxon>Magnoliopsida</taxon>
        <taxon>Liliopsida</taxon>
        <taxon>Poales</taxon>
        <taxon>Poaceae</taxon>
        <taxon>BOP clade</taxon>
        <taxon>Pooideae</taxon>
        <taxon>Triticodae</taxon>
        <taxon>Triticeae</taxon>
        <taxon>Hordeinae</taxon>
        <taxon>Hordeum</taxon>
    </lineage>
</organism>
<proteinExistence type="evidence at transcript level"/>